<dbReference type="GO" id="GO:0005737">
    <property type="term" value="C:cytoplasm"/>
    <property type="evidence" value="ECO:0007669"/>
    <property type="project" value="UniProtKB-SubCell"/>
</dbReference>
<evidence type="ECO:0000256" key="10">
    <source>
        <dbReference type="RuleBase" id="RU003915"/>
    </source>
</evidence>
<dbReference type="Pfam" id="PF00254">
    <property type="entry name" value="FKBP_C"/>
    <property type="match status" value="1"/>
</dbReference>
<evidence type="ECO:0000256" key="7">
    <source>
        <dbReference type="ARBA" id="ARBA00023235"/>
    </source>
</evidence>
<gene>
    <name evidence="12" type="ORF">FX988_01064</name>
</gene>
<sequence>MQIEKDTVVQFKYTITELDGTELESNRDAEPVAYLHGHDNMMPGVEAALAGKSVGDSFTVELEPAQTYGEIRENAEQRIPAKHLQDAKGTKKWKAGMTAVVNTEQGQREVTVLKVGKFMVTVDLNHPMAGKTLNFALEVIDVRQATPEEIQHGHAHGVGGHHH</sequence>
<evidence type="ECO:0000313" key="13">
    <source>
        <dbReference type="Proteomes" id="UP000464524"/>
    </source>
</evidence>
<keyword evidence="7 9" id="KW-0413">Isomerase</keyword>
<dbReference type="PANTHER" id="PTHR47861:SF3">
    <property type="entry name" value="FKBP-TYPE PEPTIDYL-PROLYL CIS-TRANS ISOMERASE SLYD"/>
    <property type="match status" value="1"/>
</dbReference>
<evidence type="ECO:0000313" key="12">
    <source>
        <dbReference type="EMBL" id="QHJ10842.1"/>
    </source>
</evidence>
<comment type="catalytic activity">
    <reaction evidence="1 9 10">
        <text>[protein]-peptidylproline (omega=180) = [protein]-peptidylproline (omega=0)</text>
        <dbReference type="Rhea" id="RHEA:16237"/>
        <dbReference type="Rhea" id="RHEA-COMP:10747"/>
        <dbReference type="Rhea" id="RHEA-COMP:10748"/>
        <dbReference type="ChEBI" id="CHEBI:83833"/>
        <dbReference type="ChEBI" id="CHEBI:83834"/>
        <dbReference type="EC" id="5.2.1.8"/>
    </reaction>
</comment>
<keyword evidence="4" id="KW-0963">Cytoplasm</keyword>
<dbReference type="RefSeq" id="WP_160178651.1">
    <property type="nucleotide sequence ID" value="NZ_CP047656.1"/>
</dbReference>
<feature type="domain" description="PPIase FKBP-type" evidence="11">
    <location>
        <begin position="6"/>
        <end position="80"/>
    </location>
</feature>
<dbReference type="SUPFAM" id="SSF54534">
    <property type="entry name" value="FKBP-like"/>
    <property type="match status" value="1"/>
</dbReference>
<reference evidence="12 13" key="1">
    <citation type="submission" date="2019-12" db="EMBL/GenBank/DDBJ databases">
        <title>Genome sequencing and assembly of endphytes of Porphyra tenera.</title>
        <authorList>
            <person name="Park J.M."/>
            <person name="Shin R."/>
            <person name="Jo S.H."/>
        </authorList>
    </citation>
    <scope>NUCLEOTIDE SEQUENCE [LARGE SCALE GENOMIC DNA]</scope>
    <source>
        <strain evidence="12 13">GPM4</strain>
    </source>
</reference>
<evidence type="ECO:0000256" key="2">
    <source>
        <dbReference type="ARBA" id="ARBA00004496"/>
    </source>
</evidence>
<evidence type="ECO:0000256" key="3">
    <source>
        <dbReference type="ARBA" id="ARBA00006577"/>
    </source>
</evidence>
<evidence type="ECO:0000256" key="8">
    <source>
        <dbReference type="ARBA" id="ARBA00037071"/>
    </source>
</evidence>
<keyword evidence="5 9" id="KW-0697">Rotamase</keyword>
<dbReference type="AlphaFoldDB" id="A0A857JHR5"/>
<dbReference type="PROSITE" id="PS50059">
    <property type="entry name" value="FKBP_PPIASE"/>
    <property type="match status" value="1"/>
</dbReference>
<dbReference type="Proteomes" id="UP000464524">
    <property type="component" value="Chromosome"/>
</dbReference>
<comment type="similarity">
    <text evidence="3 10">Belongs to the FKBP-type PPIase family.</text>
</comment>
<keyword evidence="13" id="KW-1185">Reference proteome</keyword>
<accession>A0A857JHR5</accession>
<comment type="function">
    <text evidence="8">Also involved in hydrogenase metallocenter assembly, probably by participating in the nickel insertion step. This function in hydrogenase biosynthesis requires chaperone activity and the presence of the metal-binding domain, but not PPIase activity.</text>
</comment>
<dbReference type="EMBL" id="CP047656">
    <property type="protein sequence ID" value="QHJ10842.1"/>
    <property type="molecule type" value="Genomic_DNA"/>
</dbReference>
<dbReference type="KEGG" id="pmes:FX988_01064"/>
<dbReference type="GO" id="GO:0003755">
    <property type="term" value="F:peptidyl-prolyl cis-trans isomerase activity"/>
    <property type="evidence" value="ECO:0007669"/>
    <property type="project" value="UniProtKB-UniRule"/>
</dbReference>
<evidence type="ECO:0000256" key="6">
    <source>
        <dbReference type="ARBA" id="ARBA00023186"/>
    </source>
</evidence>
<name>A0A857JHR5_9ALTE</name>
<organism evidence="12 13">
    <name type="scientific">Paraglaciecola mesophila</name>
    <dbReference type="NCBI Taxonomy" id="197222"/>
    <lineage>
        <taxon>Bacteria</taxon>
        <taxon>Pseudomonadati</taxon>
        <taxon>Pseudomonadota</taxon>
        <taxon>Gammaproteobacteria</taxon>
        <taxon>Alteromonadales</taxon>
        <taxon>Alteromonadaceae</taxon>
        <taxon>Paraglaciecola</taxon>
    </lineage>
</organism>
<evidence type="ECO:0000259" key="11">
    <source>
        <dbReference type="PROSITE" id="PS50059"/>
    </source>
</evidence>
<evidence type="ECO:0000256" key="4">
    <source>
        <dbReference type="ARBA" id="ARBA00022490"/>
    </source>
</evidence>
<keyword evidence="6" id="KW-0143">Chaperone</keyword>
<proteinExistence type="inferred from homology"/>
<dbReference type="GO" id="GO:0042026">
    <property type="term" value="P:protein refolding"/>
    <property type="evidence" value="ECO:0007669"/>
    <property type="project" value="UniProtKB-ARBA"/>
</dbReference>
<evidence type="ECO:0000256" key="9">
    <source>
        <dbReference type="PROSITE-ProRule" id="PRU00277"/>
    </source>
</evidence>
<comment type="subcellular location">
    <subcellularLocation>
        <location evidence="2">Cytoplasm</location>
    </subcellularLocation>
</comment>
<dbReference type="InterPro" id="IPR046357">
    <property type="entry name" value="PPIase_dom_sf"/>
</dbReference>
<dbReference type="EC" id="5.2.1.8" evidence="10"/>
<evidence type="ECO:0000256" key="5">
    <source>
        <dbReference type="ARBA" id="ARBA00023110"/>
    </source>
</evidence>
<dbReference type="InterPro" id="IPR001179">
    <property type="entry name" value="PPIase_FKBP_dom"/>
</dbReference>
<dbReference type="PANTHER" id="PTHR47861">
    <property type="entry name" value="FKBP-TYPE PEPTIDYL-PROLYL CIS-TRANS ISOMERASE SLYD"/>
    <property type="match status" value="1"/>
</dbReference>
<evidence type="ECO:0000256" key="1">
    <source>
        <dbReference type="ARBA" id="ARBA00000971"/>
    </source>
</evidence>
<dbReference type="Gene3D" id="3.10.50.40">
    <property type="match status" value="1"/>
</dbReference>
<dbReference type="OrthoDB" id="9808891at2"/>
<protein>
    <recommendedName>
        <fullName evidence="10">Peptidyl-prolyl cis-trans isomerase</fullName>
        <ecNumber evidence="10">5.2.1.8</ecNumber>
    </recommendedName>
</protein>